<dbReference type="InterPro" id="IPR003439">
    <property type="entry name" value="ABC_transporter-like_ATP-bd"/>
</dbReference>
<name>A0A1E5XT20_9HYPH</name>
<sequence length="337" mass="37244">MSEALLEIRGLSKRFPIHSGLSRRVTGEVRAIDGIDLTIMRGETLGLVGESGCGKSTTGRAILRAIEPSAGEILFHDKDGTVDVAKLGRTELKRIRRKMQMVFQDPYASLNPRMNVEAIIAEPLICLDHLTHKQRRDRVVELLELVGLNASYLLRYPHTFSGGQRQRIGIARALALEPDFVVCDEAVSALDVSVQAQVLNLLSDIQERLGTTYLFISHDLGVIEHQCDRVAVMYLGRIVEFAETEALLRTPKMPYVEALLSAVPEPDPHVRRERVAIRGEVADPANRPSGCPFHPRCPYAQEVCRSTVPPLRQVEGVTGPHLAACHFAEALNLRGVA</sequence>
<dbReference type="Pfam" id="PF00005">
    <property type="entry name" value="ABC_tran"/>
    <property type="match status" value="1"/>
</dbReference>
<evidence type="ECO:0000313" key="8">
    <source>
        <dbReference type="Proteomes" id="UP000095463"/>
    </source>
</evidence>
<dbReference type="NCBIfam" id="TIGR01727">
    <property type="entry name" value="oligo_HPY"/>
    <property type="match status" value="1"/>
</dbReference>
<keyword evidence="8" id="KW-1185">Reference proteome</keyword>
<evidence type="ECO:0000256" key="5">
    <source>
        <dbReference type="ARBA" id="ARBA00022840"/>
    </source>
</evidence>
<evidence type="ECO:0000256" key="1">
    <source>
        <dbReference type="ARBA" id="ARBA00004417"/>
    </source>
</evidence>
<dbReference type="InterPro" id="IPR050319">
    <property type="entry name" value="ABC_transp_ATP-bind"/>
</dbReference>
<dbReference type="OrthoDB" id="9815712at2"/>
<comment type="similarity">
    <text evidence="2">Belongs to the ABC transporter superfamily.</text>
</comment>
<dbReference type="AlphaFoldDB" id="A0A1E5XT20"/>
<dbReference type="GO" id="GO:0016887">
    <property type="term" value="F:ATP hydrolysis activity"/>
    <property type="evidence" value="ECO:0007669"/>
    <property type="project" value="InterPro"/>
</dbReference>
<dbReference type="PROSITE" id="PS00211">
    <property type="entry name" value="ABC_TRANSPORTER_1"/>
    <property type="match status" value="1"/>
</dbReference>
<dbReference type="InterPro" id="IPR027417">
    <property type="entry name" value="P-loop_NTPase"/>
</dbReference>
<dbReference type="SMART" id="SM00382">
    <property type="entry name" value="AAA"/>
    <property type="match status" value="1"/>
</dbReference>
<evidence type="ECO:0000256" key="4">
    <source>
        <dbReference type="ARBA" id="ARBA00022741"/>
    </source>
</evidence>
<dbReference type="FunFam" id="3.40.50.300:FF:000016">
    <property type="entry name" value="Oligopeptide ABC transporter ATP-binding component"/>
    <property type="match status" value="1"/>
</dbReference>
<organism evidence="7 8">
    <name type="scientific">Devosia insulae DS-56</name>
    <dbReference type="NCBI Taxonomy" id="1116389"/>
    <lineage>
        <taxon>Bacteria</taxon>
        <taxon>Pseudomonadati</taxon>
        <taxon>Pseudomonadota</taxon>
        <taxon>Alphaproteobacteria</taxon>
        <taxon>Hyphomicrobiales</taxon>
        <taxon>Devosiaceae</taxon>
        <taxon>Devosia</taxon>
    </lineage>
</organism>
<dbReference type="EMBL" id="LAJE02000150">
    <property type="protein sequence ID" value="OEO31674.1"/>
    <property type="molecule type" value="Genomic_DNA"/>
</dbReference>
<dbReference type="RefSeq" id="WP_069909168.1">
    <property type="nucleotide sequence ID" value="NZ_LAJE02000150.1"/>
</dbReference>
<comment type="subcellular location">
    <subcellularLocation>
        <location evidence="1">Cell inner membrane</location>
        <topology evidence="1">Peripheral membrane protein</topology>
    </subcellularLocation>
</comment>
<accession>A0A1E5XT20</accession>
<evidence type="ECO:0000313" key="7">
    <source>
        <dbReference type="EMBL" id="OEO31674.1"/>
    </source>
</evidence>
<protein>
    <submittedName>
        <fullName evidence="7">Peptide ABC transporter ATP-binding protein</fullName>
    </submittedName>
</protein>
<dbReference type="PROSITE" id="PS50893">
    <property type="entry name" value="ABC_TRANSPORTER_2"/>
    <property type="match status" value="1"/>
</dbReference>
<evidence type="ECO:0000259" key="6">
    <source>
        <dbReference type="PROSITE" id="PS50893"/>
    </source>
</evidence>
<dbReference type="PANTHER" id="PTHR43776">
    <property type="entry name" value="TRANSPORT ATP-BINDING PROTEIN"/>
    <property type="match status" value="1"/>
</dbReference>
<dbReference type="GO" id="GO:0015833">
    <property type="term" value="P:peptide transport"/>
    <property type="evidence" value="ECO:0007669"/>
    <property type="project" value="InterPro"/>
</dbReference>
<dbReference type="InterPro" id="IPR013563">
    <property type="entry name" value="Oligopep_ABC_C"/>
</dbReference>
<dbReference type="Gene3D" id="3.40.50.300">
    <property type="entry name" value="P-loop containing nucleotide triphosphate hydrolases"/>
    <property type="match status" value="1"/>
</dbReference>
<feature type="domain" description="ABC transporter" evidence="6">
    <location>
        <begin position="6"/>
        <end position="260"/>
    </location>
</feature>
<dbReference type="PANTHER" id="PTHR43776:SF7">
    <property type="entry name" value="D,D-DIPEPTIDE TRANSPORT ATP-BINDING PROTEIN DDPF-RELATED"/>
    <property type="match status" value="1"/>
</dbReference>
<keyword evidence="5 7" id="KW-0067">ATP-binding</keyword>
<reference evidence="7 8" key="1">
    <citation type="journal article" date="2015" name="Genome Announc.">
        <title>Genome Assemblies of Three Soil-Associated Devosia species: D. insulae, D. limi, and D. soli.</title>
        <authorList>
            <person name="Hassan Y.I."/>
            <person name="Lepp D."/>
            <person name="Zhou T."/>
        </authorList>
    </citation>
    <scope>NUCLEOTIDE SEQUENCE [LARGE SCALE GENOMIC DNA]</scope>
    <source>
        <strain evidence="7 8">DS-56</strain>
    </source>
</reference>
<dbReference type="GO" id="GO:0055085">
    <property type="term" value="P:transmembrane transport"/>
    <property type="evidence" value="ECO:0007669"/>
    <property type="project" value="UniProtKB-ARBA"/>
</dbReference>
<dbReference type="SUPFAM" id="SSF52540">
    <property type="entry name" value="P-loop containing nucleoside triphosphate hydrolases"/>
    <property type="match status" value="1"/>
</dbReference>
<dbReference type="CDD" id="cd03257">
    <property type="entry name" value="ABC_NikE_OppD_transporters"/>
    <property type="match status" value="1"/>
</dbReference>
<dbReference type="Proteomes" id="UP000095463">
    <property type="component" value="Unassembled WGS sequence"/>
</dbReference>
<dbReference type="GO" id="GO:0005886">
    <property type="term" value="C:plasma membrane"/>
    <property type="evidence" value="ECO:0007669"/>
    <property type="project" value="UniProtKB-SubCell"/>
</dbReference>
<evidence type="ECO:0000256" key="3">
    <source>
        <dbReference type="ARBA" id="ARBA00022448"/>
    </source>
</evidence>
<evidence type="ECO:0000256" key="2">
    <source>
        <dbReference type="ARBA" id="ARBA00005417"/>
    </source>
</evidence>
<gene>
    <name evidence="7" type="ORF">VW23_015190</name>
</gene>
<proteinExistence type="inferred from homology"/>
<dbReference type="InterPro" id="IPR003593">
    <property type="entry name" value="AAA+_ATPase"/>
</dbReference>
<comment type="caution">
    <text evidence="7">The sequence shown here is derived from an EMBL/GenBank/DDBJ whole genome shotgun (WGS) entry which is preliminary data.</text>
</comment>
<keyword evidence="3" id="KW-0813">Transport</keyword>
<dbReference type="InterPro" id="IPR017871">
    <property type="entry name" value="ABC_transporter-like_CS"/>
</dbReference>
<keyword evidence="4" id="KW-0547">Nucleotide-binding</keyword>
<dbReference type="Pfam" id="PF08352">
    <property type="entry name" value="oligo_HPY"/>
    <property type="match status" value="1"/>
</dbReference>
<dbReference type="GO" id="GO:0005524">
    <property type="term" value="F:ATP binding"/>
    <property type="evidence" value="ECO:0007669"/>
    <property type="project" value="UniProtKB-KW"/>
</dbReference>